<sequence length="129" mass="14079">FENATRLPNFPISRPHSIAQPPPRCPLLPFLLPPRANSSPAAPTAGERESAKKAKRRREDDRGRGVMASRTASKDIITLKGSAAIVSEFFGTRAPPPDPPLPILPSPVSDRMIRWQVTRPTGARRAGKQ</sequence>
<feature type="region of interest" description="Disordered" evidence="1">
    <location>
        <begin position="1"/>
        <end position="69"/>
    </location>
</feature>
<protein>
    <submittedName>
        <fullName evidence="2">Uncharacterized protein</fullName>
    </submittedName>
</protein>
<organism evidence="2 3">
    <name type="scientific">Aegilops tauschii subsp. strangulata</name>
    <name type="common">Goatgrass</name>
    <dbReference type="NCBI Taxonomy" id="200361"/>
    <lineage>
        <taxon>Eukaryota</taxon>
        <taxon>Viridiplantae</taxon>
        <taxon>Streptophyta</taxon>
        <taxon>Embryophyta</taxon>
        <taxon>Tracheophyta</taxon>
        <taxon>Spermatophyta</taxon>
        <taxon>Magnoliopsida</taxon>
        <taxon>Liliopsida</taxon>
        <taxon>Poales</taxon>
        <taxon>Poaceae</taxon>
        <taxon>BOP clade</taxon>
        <taxon>Pooideae</taxon>
        <taxon>Triticodae</taxon>
        <taxon>Triticeae</taxon>
        <taxon>Triticinae</taxon>
        <taxon>Aegilops</taxon>
    </lineage>
</organism>
<reference evidence="2" key="5">
    <citation type="journal article" date="2021" name="G3 (Bethesda)">
        <title>Aegilops tauschii genome assembly Aet v5.0 features greater sequence contiguity and improved annotation.</title>
        <authorList>
            <person name="Wang L."/>
            <person name="Zhu T."/>
            <person name="Rodriguez J.C."/>
            <person name="Deal K.R."/>
            <person name="Dubcovsky J."/>
            <person name="McGuire P.E."/>
            <person name="Lux T."/>
            <person name="Spannagl M."/>
            <person name="Mayer K.F.X."/>
            <person name="Baldrich P."/>
            <person name="Meyers B.C."/>
            <person name="Huo N."/>
            <person name="Gu Y.Q."/>
            <person name="Zhou H."/>
            <person name="Devos K.M."/>
            <person name="Bennetzen J.L."/>
            <person name="Unver T."/>
            <person name="Budak H."/>
            <person name="Gulick P.J."/>
            <person name="Galiba G."/>
            <person name="Kalapos B."/>
            <person name="Nelson D.R."/>
            <person name="Li P."/>
            <person name="You F.M."/>
            <person name="Luo M.C."/>
            <person name="Dvorak J."/>
        </authorList>
    </citation>
    <scope>NUCLEOTIDE SEQUENCE [LARGE SCALE GENOMIC DNA]</scope>
    <source>
        <strain evidence="2">cv. AL8/78</strain>
    </source>
</reference>
<dbReference type="Gramene" id="AET2Gv20774400.7">
    <property type="protein sequence ID" value="AET2Gv20774400.7"/>
    <property type="gene ID" value="AET2Gv20774400"/>
</dbReference>
<proteinExistence type="predicted"/>
<reference evidence="2" key="4">
    <citation type="submission" date="2019-03" db="UniProtKB">
        <authorList>
            <consortium name="EnsemblPlants"/>
        </authorList>
    </citation>
    <scope>IDENTIFICATION</scope>
</reference>
<evidence type="ECO:0000256" key="1">
    <source>
        <dbReference type="SAM" id="MobiDB-lite"/>
    </source>
</evidence>
<dbReference type="Proteomes" id="UP000015105">
    <property type="component" value="Chromosome 2D"/>
</dbReference>
<reference evidence="3" key="2">
    <citation type="journal article" date="2017" name="Nat. Plants">
        <title>The Aegilops tauschii genome reveals multiple impacts of transposons.</title>
        <authorList>
            <person name="Zhao G."/>
            <person name="Zou C."/>
            <person name="Li K."/>
            <person name="Wang K."/>
            <person name="Li T."/>
            <person name="Gao L."/>
            <person name="Zhang X."/>
            <person name="Wang H."/>
            <person name="Yang Z."/>
            <person name="Liu X."/>
            <person name="Jiang W."/>
            <person name="Mao L."/>
            <person name="Kong X."/>
            <person name="Jiao Y."/>
            <person name="Jia J."/>
        </authorList>
    </citation>
    <scope>NUCLEOTIDE SEQUENCE [LARGE SCALE GENOMIC DNA]</scope>
    <source>
        <strain evidence="3">cv. AL8/78</strain>
    </source>
</reference>
<keyword evidence="3" id="KW-1185">Reference proteome</keyword>
<reference evidence="2" key="3">
    <citation type="journal article" date="2017" name="Nature">
        <title>Genome sequence of the progenitor of the wheat D genome Aegilops tauschii.</title>
        <authorList>
            <person name="Luo M.C."/>
            <person name="Gu Y.Q."/>
            <person name="Puiu D."/>
            <person name="Wang H."/>
            <person name="Twardziok S.O."/>
            <person name="Deal K.R."/>
            <person name="Huo N."/>
            <person name="Zhu T."/>
            <person name="Wang L."/>
            <person name="Wang Y."/>
            <person name="McGuire P.E."/>
            <person name="Liu S."/>
            <person name="Long H."/>
            <person name="Ramasamy R.K."/>
            <person name="Rodriguez J.C."/>
            <person name="Van S.L."/>
            <person name="Yuan L."/>
            <person name="Wang Z."/>
            <person name="Xia Z."/>
            <person name="Xiao L."/>
            <person name="Anderson O.D."/>
            <person name="Ouyang S."/>
            <person name="Liang Y."/>
            <person name="Zimin A.V."/>
            <person name="Pertea G."/>
            <person name="Qi P."/>
            <person name="Bennetzen J.L."/>
            <person name="Dai X."/>
            <person name="Dawson M.W."/>
            <person name="Muller H.G."/>
            <person name="Kugler K."/>
            <person name="Rivarola-Duarte L."/>
            <person name="Spannagl M."/>
            <person name="Mayer K.F.X."/>
            <person name="Lu F.H."/>
            <person name="Bevan M.W."/>
            <person name="Leroy P."/>
            <person name="Li P."/>
            <person name="You F.M."/>
            <person name="Sun Q."/>
            <person name="Liu Z."/>
            <person name="Lyons E."/>
            <person name="Wicker T."/>
            <person name="Salzberg S.L."/>
            <person name="Devos K.M."/>
            <person name="Dvorak J."/>
        </authorList>
    </citation>
    <scope>NUCLEOTIDE SEQUENCE [LARGE SCALE GENOMIC DNA]</scope>
    <source>
        <strain evidence="2">cv. AL8/78</strain>
    </source>
</reference>
<dbReference type="EnsemblPlants" id="AET2Gv20774400.7">
    <property type="protein sequence ID" value="AET2Gv20774400.7"/>
    <property type="gene ID" value="AET2Gv20774400"/>
</dbReference>
<evidence type="ECO:0000313" key="2">
    <source>
        <dbReference type="EnsemblPlants" id="AET2Gv20774400.7"/>
    </source>
</evidence>
<accession>A0A453C946</accession>
<name>A0A453C946_AEGTS</name>
<dbReference type="AlphaFoldDB" id="A0A453C946"/>
<reference evidence="3" key="1">
    <citation type="journal article" date="2014" name="Science">
        <title>Ancient hybridizations among the ancestral genomes of bread wheat.</title>
        <authorList>
            <consortium name="International Wheat Genome Sequencing Consortium,"/>
            <person name="Marcussen T."/>
            <person name="Sandve S.R."/>
            <person name="Heier L."/>
            <person name="Spannagl M."/>
            <person name="Pfeifer M."/>
            <person name="Jakobsen K.S."/>
            <person name="Wulff B.B."/>
            <person name="Steuernagel B."/>
            <person name="Mayer K.F."/>
            <person name="Olsen O.A."/>
        </authorList>
    </citation>
    <scope>NUCLEOTIDE SEQUENCE [LARGE SCALE GENOMIC DNA]</scope>
    <source>
        <strain evidence="3">cv. AL8/78</strain>
    </source>
</reference>
<feature type="compositionally biased region" description="Basic and acidic residues" evidence="1">
    <location>
        <begin position="46"/>
        <end position="64"/>
    </location>
</feature>
<evidence type="ECO:0000313" key="3">
    <source>
        <dbReference type="Proteomes" id="UP000015105"/>
    </source>
</evidence>